<gene>
    <name evidence="1" type="ORF">AMTR_s00943p00010740</name>
</gene>
<dbReference type="EMBL" id="KI392558">
    <property type="protein sequence ID" value="ERN14161.1"/>
    <property type="molecule type" value="Genomic_DNA"/>
</dbReference>
<reference evidence="2" key="1">
    <citation type="journal article" date="2013" name="Science">
        <title>The Amborella genome and the evolution of flowering plants.</title>
        <authorList>
            <consortium name="Amborella Genome Project"/>
        </authorList>
    </citation>
    <scope>NUCLEOTIDE SEQUENCE [LARGE SCALE GENOMIC DNA]</scope>
</reference>
<accession>U5CM18</accession>
<protein>
    <submittedName>
        <fullName evidence="1">Uncharacterized protein</fullName>
    </submittedName>
</protein>
<dbReference type="Gramene" id="ERN14161">
    <property type="protein sequence ID" value="ERN14161"/>
    <property type="gene ID" value="AMTR_s00943p00010740"/>
</dbReference>
<sequence length="155" mass="18179">MIKNVNEWQCIGKINQEQFWFDGDYKKVHQWQRPARACQKEGFSQRRWDTWSRKSKDRWMNHECGFQNNVNMGKMVWQVKKNGVHGQVLGNQKRSIKSKSVVESGKKLYLGMIQDQGKFNNYSKNGCENPNGKREGHNGKLVKEVVTLSDEDPPY</sequence>
<evidence type="ECO:0000313" key="2">
    <source>
        <dbReference type="Proteomes" id="UP000017836"/>
    </source>
</evidence>
<dbReference type="AlphaFoldDB" id="U5CM18"/>
<keyword evidence="2" id="KW-1185">Reference proteome</keyword>
<name>U5CM18_AMBTC</name>
<evidence type="ECO:0000313" key="1">
    <source>
        <dbReference type="EMBL" id="ERN14161.1"/>
    </source>
</evidence>
<dbReference type="Proteomes" id="UP000017836">
    <property type="component" value="Unassembled WGS sequence"/>
</dbReference>
<organism evidence="1 2">
    <name type="scientific">Amborella trichopoda</name>
    <dbReference type="NCBI Taxonomy" id="13333"/>
    <lineage>
        <taxon>Eukaryota</taxon>
        <taxon>Viridiplantae</taxon>
        <taxon>Streptophyta</taxon>
        <taxon>Embryophyta</taxon>
        <taxon>Tracheophyta</taxon>
        <taxon>Spermatophyta</taxon>
        <taxon>Magnoliopsida</taxon>
        <taxon>Amborellales</taxon>
        <taxon>Amborellaceae</taxon>
        <taxon>Amborella</taxon>
    </lineage>
</organism>
<dbReference type="HOGENOM" id="CLU_1697901_0_0_1"/>
<proteinExistence type="predicted"/>